<dbReference type="InterPro" id="IPR018357">
    <property type="entry name" value="Hexapep_transf_CS"/>
</dbReference>
<dbReference type="AlphaFoldDB" id="A0A1D2Q6J5"/>
<keyword evidence="3" id="KW-0677">Repeat</keyword>
<feature type="domain" description="PglD N-terminal" evidence="5">
    <location>
        <begin position="9"/>
        <end position="82"/>
    </location>
</feature>
<dbReference type="PANTHER" id="PTHR43300:SF7">
    <property type="entry name" value="UDP-N-ACETYLBACILLOSAMINE N-ACETYLTRANSFERASE"/>
    <property type="match status" value="1"/>
</dbReference>
<proteinExistence type="inferred from homology"/>
<accession>A0A1D2Q6J5</accession>
<dbReference type="EMBL" id="LR134495">
    <property type="protein sequence ID" value="VEI76720.1"/>
    <property type="molecule type" value="Genomic_DNA"/>
</dbReference>
<evidence type="ECO:0000256" key="1">
    <source>
        <dbReference type="ARBA" id="ARBA00007274"/>
    </source>
</evidence>
<dbReference type="PANTHER" id="PTHR43300">
    <property type="entry name" value="ACETYLTRANSFERASE"/>
    <property type="match status" value="1"/>
</dbReference>
<dbReference type="GO" id="GO:0047200">
    <property type="term" value="F:tetrahydrodipicolinate N-acetyltransferase activity"/>
    <property type="evidence" value="ECO:0007669"/>
    <property type="project" value="UniProtKB-EC"/>
</dbReference>
<organism evidence="6 7">
    <name type="scientific">Mannheimia haemolytica</name>
    <name type="common">Pasteurella haemolytica</name>
    <dbReference type="NCBI Taxonomy" id="75985"/>
    <lineage>
        <taxon>Bacteria</taxon>
        <taxon>Pseudomonadati</taxon>
        <taxon>Pseudomonadota</taxon>
        <taxon>Gammaproteobacteria</taxon>
        <taxon>Pasteurellales</taxon>
        <taxon>Pasteurellaceae</taxon>
        <taxon>Mannheimia</taxon>
    </lineage>
</organism>
<evidence type="ECO:0000313" key="7">
    <source>
        <dbReference type="Proteomes" id="UP000271188"/>
    </source>
</evidence>
<evidence type="ECO:0000259" key="5">
    <source>
        <dbReference type="Pfam" id="PF17836"/>
    </source>
</evidence>
<dbReference type="PROSITE" id="PS00101">
    <property type="entry name" value="HEXAPEP_TRANSFERASES"/>
    <property type="match status" value="1"/>
</dbReference>
<name>A0A1D2Q6J5_MANHA</name>
<evidence type="ECO:0000256" key="3">
    <source>
        <dbReference type="ARBA" id="ARBA00022737"/>
    </source>
</evidence>
<evidence type="ECO:0000256" key="2">
    <source>
        <dbReference type="ARBA" id="ARBA00022679"/>
    </source>
</evidence>
<dbReference type="InterPro" id="IPR041561">
    <property type="entry name" value="PglD_N"/>
</dbReference>
<evidence type="ECO:0000313" key="6">
    <source>
        <dbReference type="EMBL" id="VEI76720.1"/>
    </source>
</evidence>
<reference evidence="6" key="1">
    <citation type="submission" date="2018-12" db="EMBL/GenBank/DDBJ databases">
        <authorList>
            <consortium name="Pathogen Informatics"/>
        </authorList>
    </citation>
    <scope>NUCLEOTIDE SEQUENCE [LARGE SCALE GENOMIC DNA]</scope>
    <source>
        <strain evidence="6">NCTC10643</strain>
    </source>
</reference>
<dbReference type="InterPro" id="IPR050179">
    <property type="entry name" value="Trans_hexapeptide_repeat"/>
</dbReference>
<dbReference type="CDD" id="cd03360">
    <property type="entry name" value="LbH_AT_putative"/>
    <property type="match status" value="1"/>
</dbReference>
<gene>
    <name evidence="6" type="primary">dapH</name>
    <name evidence="6" type="ORF">NCTC10643_01003</name>
</gene>
<comment type="similarity">
    <text evidence="1">Belongs to the transferase hexapeptide repeat family.</text>
</comment>
<dbReference type="InterPro" id="IPR011004">
    <property type="entry name" value="Trimer_LpxA-like_sf"/>
</dbReference>
<dbReference type="Pfam" id="PF17836">
    <property type="entry name" value="PglD_N"/>
    <property type="match status" value="1"/>
</dbReference>
<protein>
    <submittedName>
        <fullName evidence="6">2,3,4,5-tetrahydropyridine-2,6-dicarboxylate N-acetyltransferase</fullName>
        <ecNumber evidence="6">2.3.1.89</ecNumber>
    </submittedName>
</protein>
<dbReference type="InterPro" id="IPR020019">
    <property type="entry name" value="AcTrfase_PglD-like"/>
</dbReference>
<dbReference type="NCBIfam" id="TIGR03570">
    <property type="entry name" value="NeuD_NnaD"/>
    <property type="match status" value="1"/>
</dbReference>
<dbReference type="SUPFAM" id="SSF51161">
    <property type="entry name" value="Trimeric LpxA-like enzymes"/>
    <property type="match status" value="1"/>
</dbReference>
<feature type="binding site" evidence="4">
    <location>
        <position position="73"/>
    </location>
    <ligand>
        <name>substrate</name>
    </ligand>
</feature>
<keyword evidence="6" id="KW-0012">Acyltransferase</keyword>
<sequence>MKQQSTREKLILIGAGGYAKSVLDSLDHEQYEFCGFIDNFKPEGSSHLGYPVLASTVQNFANREHYSYFISIGDNAHRLEKFFKLQQFGCKIINVVDKTALVSKNSTLGIGVFVGKMAIVNSGVTVGDNVIINTKSLVEHGCFIGNHCNISTNTTLNGDVIVEDYAFVGSSSVINGQLRIGEAALVGSGAVVIRNVEPRTVVAGVPAKYIKDIK</sequence>
<dbReference type="Gene3D" id="3.40.50.20">
    <property type="match status" value="1"/>
</dbReference>
<dbReference type="RefSeq" id="WP_126301751.1">
    <property type="nucleotide sequence ID" value="NZ_LR134495.1"/>
</dbReference>
<dbReference type="EC" id="2.3.1.89" evidence="6"/>
<keyword evidence="2 6" id="KW-0808">Transferase</keyword>
<dbReference type="Gene3D" id="2.160.10.10">
    <property type="entry name" value="Hexapeptide repeat proteins"/>
    <property type="match status" value="1"/>
</dbReference>
<evidence type="ECO:0000256" key="4">
    <source>
        <dbReference type="PIRSR" id="PIRSR620019-2"/>
    </source>
</evidence>
<dbReference type="Proteomes" id="UP000271188">
    <property type="component" value="Chromosome"/>
</dbReference>